<evidence type="ECO:0000313" key="2">
    <source>
        <dbReference type="EMBL" id="KRS19578.1"/>
    </source>
</evidence>
<sequence>MSGPLMAKATAVWLVDNTTISFKQIADFVGMHELEIQGIADGDVAAGVKGFDPIANNQLTQDEIDKAEASPLHKLKLKFNPAAVGEEKRRGPRYTPLSKRQDRPNAILWLVKFHPELADAQIAKLVGTTKPTIQTIRERTHWNISNMQPIDPVALGLCKQTELDAAVQKAAAKRAKEGEPMDDEARRRLLSTEQSLEMDPEPKMPTAIEGLETFSLSGDEEEESDSGDKYDADSFFNLPDSSDDDDDEDDDSDDPRR</sequence>
<evidence type="ECO:0000313" key="3">
    <source>
        <dbReference type="EMBL" id="QEW29090.1"/>
    </source>
</evidence>
<dbReference type="Proteomes" id="UP000051401">
    <property type="component" value="Unassembled WGS sequence"/>
</dbReference>
<dbReference type="PATRIC" id="fig|540747.5.peg.339"/>
<reference evidence="3 5" key="2">
    <citation type="submission" date="2018-08" db="EMBL/GenBank/DDBJ databases">
        <title>Genetic Globetrotter - A new plasmid hitch-hiking vast phylogenetic and geographic distances.</title>
        <authorList>
            <person name="Vollmers J."/>
            <person name="Petersen J."/>
        </authorList>
    </citation>
    <scope>NUCLEOTIDE SEQUENCE [LARGE SCALE GENOMIC DNA]</scope>
    <source>
        <strain evidence="3 5">DSM 26383</strain>
    </source>
</reference>
<dbReference type="EMBL" id="CP031598">
    <property type="protein sequence ID" value="QEW29090.1"/>
    <property type="molecule type" value="Genomic_DNA"/>
</dbReference>
<dbReference type="InterPro" id="IPR010421">
    <property type="entry name" value="TrcR"/>
</dbReference>
<dbReference type="OrthoDB" id="9789843at2"/>
<proteinExistence type="predicted"/>
<dbReference type="KEGG" id="rid:RIdsm_04932"/>
<dbReference type="EMBL" id="LAXI01000001">
    <property type="protein sequence ID" value="KRS19578.1"/>
    <property type="molecule type" value="Genomic_DNA"/>
</dbReference>
<dbReference type="STRING" id="540747.SAMN04488031_102570"/>
<organism evidence="2 4">
    <name type="scientific">Roseovarius indicus</name>
    <dbReference type="NCBI Taxonomy" id="540747"/>
    <lineage>
        <taxon>Bacteria</taxon>
        <taxon>Pseudomonadati</taxon>
        <taxon>Pseudomonadota</taxon>
        <taxon>Alphaproteobacteria</taxon>
        <taxon>Rhodobacterales</taxon>
        <taxon>Roseobacteraceae</taxon>
        <taxon>Roseovarius</taxon>
    </lineage>
</organism>
<evidence type="ECO:0000313" key="5">
    <source>
        <dbReference type="Proteomes" id="UP000325785"/>
    </source>
</evidence>
<dbReference type="Pfam" id="PF06242">
    <property type="entry name" value="TrcR"/>
    <property type="match status" value="1"/>
</dbReference>
<keyword evidence="4" id="KW-1185">Reference proteome</keyword>
<name>A0A0T5PET8_9RHOB</name>
<gene>
    <name evidence="3" type="ORF">RIdsm_04932</name>
    <name evidence="2" type="ORF">XM52_01685</name>
</gene>
<dbReference type="RefSeq" id="WP_057812617.1">
    <property type="nucleotide sequence ID" value="NZ_CAXRJZ010000075.1"/>
</dbReference>
<reference evidence="2 4" key="1">
    <citation type="submission" date="2015-04" db="EMBL/GenBank/DDBJ databases">
        <title>The draft genome sequence of Roseovarius indicus B108T.</title>
        <authorList>
            <person name="Li G."/>
            <person name="Lai Q."/>
            <person name="Shao Z."/>
            <person name="Yan P."/>
        </authorList>
    </citation>
    <scope>NUCLEOTIDE SEQUENCE [LARGE SCALE GENOMIC DNA]</scope>
    <source>
        <strain evidence="2 4">B108</strain>
    </source>
</reference>
<dbReference type="Proteomes" id="UP000325785">
    <property type="component" value="Chromosome"/>
</dbReference>
<feature type="compositionally biased region" description="Acidic residues" evidence="1">
    <location>
        <begin position="241"/>
        <end position="257"/>
    </location>
</feature>
<protein>
    <submittedName>
        <fullName evidence="2">Cytoplasmic protein</fullName>
    </submittedName>
</protein>
<accession>A0A0T5PET8</accession>
<feature type="region of interest" description="Disordered" evidence="1">
    <location>
        <begin position="192"/>
        <end position="257"/>
    </location>
</feature>
<dbReference type="AlphaFoldDB" id="A0A0T5PET8"/>
<evidence type="ECO:0000313" key="4">
    <source>
        <dbReference type="Proteomes" id="UP000051401"/>
    </source>
</evidence>
<evidence type="ECO:0000256" key="1">
    <source>
        <dbReference type="SAM" id="MobiDB-lite"/>
    </source>
</evidence>